<dbReference type="HAMAP" id="MF_00015">
    <property type="entry name" value="LexA"/>
    <property type="match status" value="1"/>
</dbReference>
<dbReference type="InterPro" id="IPR050077">
    <property type="entry name" value="LexA_repressor"/>
</dbReference>
<evidence type="ECO:0000256" key="7">
    <source>
        <dbReference type="ARBA" id="ARBA00023015"/>
    </source>
</evidence>
<evidence type="ECO:0000256" key="9">
    <source>
        <dbReference type="ARBA" id="ARBA00023163"/>
    </source>
</evidence>
<keyword evidence="17" id="KW-1185">Reference proteome</keyword>
<proteinExistence type="inferred from homology"/>
<evidence type="ECO:0000259" key="15">
    <source>
        <dbReference type="Pfam" id="PF01726"/>
    </source>
</evidence>
<dbReference type="Pfam" id="PF01726">
    <property type="entry name" value="LexA_DNA_bind"/>
    <property type="match status" value="1"/>
</dbReference>
<evidence type="ECO:0000256" key="8">
    <source>
        <dbReference type="ARBA" id="ARBA00023125"/>
    </source>
</evidence>
<reference evidence="16 17" key="1">
    <citation type="submission" date="2024-06" db="EMBL/GenBank/DDBJ databases">
        <title>Sorghum-associated microbial communities from plants grown in Nebraska, USA.</title>
        <authorList>
            <person name="Schachtman D."/>
        </authorList>
    </citation>
    <scope>NUCLEOTIDE SEQUENCE [LARGE SCALE GENOMIC DNA]</scope>
    <source>
        <strain evidence="16 17">3207</strain>
    </source>
</reference>
<evidence type="ECO:0000259" key="14">
    <source>
        <dbReference type="Pfam" id="PF00717"/>
    </source>
</evidence>
<evidence type="ECO:0000313" key="16">
    <source>
        <dbReference type="EMBL" id="MET4632711.1"/>
    </source>
</evidence>
<dbReference type="PANTHER" id="PTHR33516">
    <property type="entry name" value="LEXA REPRESSOR"/>
    <property type="match status" value="1"/>
</dbReference>
<dbReference type="PRINTS" id="PR00726">
    <property type="entry name" value="LEXASERPTASE"/>
</dbReference>
<dbReference type="Gene3D" id="2.10.109.10">
    <property type="entry name" value="Umud Fragment, subunit A"/>
    <property type="match status" value="1"/>
</dbReference>
<keyword evidence="11 12" id="KW-0742">SOS response</keyword>
<keyword evidence="2 12" id="KW-0678">Repressor</keyword>
<evidence type="ECO:0000256" key="13">
    <source>
        <dbReference type="RuleBase" id="RU003991"/>
    </source>
</evidence>
<dbReference type="PANTHER" id="PTHR33516:SF2">
    <property type="entry name" value="LEXA REPRESSOR-RELATED"/>
    <property type="match status" value="1"/>
</dbReference>
<evidence type="ECO:0000256" key="5">
    <source>
        <dbReference type="ARBA" id="ARBA00022801"/>
    </source>
</evidence>
<feature type="domain" description="LexA repressor DNA-binding" evidence="15">
    <location>
        <begin position="30"/>
        <end position="92"/>
    </location>
</feature>
<evidence type="ECO:0000256" key="3">
    <source>
        <dbReference type="ARBA" id="ARBA00022705"/>
    </source>
</evidence>
<feature type="DNA-binding region" description="H-T-H motif" evidence="12">
    <location>
        <begin position="55"/>
        <end position="75"/>
    </location>
</feature>
<dbReference type="InterPro" id="IPR036286">
    <property type="entry name" value="LexA/Signal_pep-like_sf"/>
</dbReference>
<keyword evidence="8 12" id="KW-0238">DNA-binding</keyword>
<dbReference type="InterPro" id="IPR036388">
    <property type="entry name" value="WH-like_DNA-bd_sf"/>
</dbReference>
<evidence type="ECO:0000313" key="17">
    <source>
        <dbReference type="Proteomes" id="UP001549321"/>
    </source>
</evidence>
<feature type="active site" description="For autocatalytic cleavage activity" evidence="12">
    <location>
        <position position="222"/>
    </location>
</feature>
<comment type="similarity">
    <text evidence="1 12 13">Belongs to the peptidase S24 family.</text>
</comment>
<keyword evidence="7 12" id="KW-0805">Transcription regulation</keyword>
<evidence type="ECO:0000256" key="4">
    <source>
        <dbReference type="ARBA" id="ARBA00022763"/>
    </source>
</evidence>
<comment type="subunit">
    <text evidence="12">Homodimer.</text>
</comment>
<feature type="active site" description="For autocatalytic cleavage activity" evidence="12">
    <location>
        <position position="184"/>
    </location>
</feature>
<dbReference type="InterPro" id="IPR015927">
    <property type="entry name" value="Peptidase_S24_S26A/B/C"/>
</dbReference>
<keyword evidence="10 12" id="KW-0234">DNA repair</keyword>
<keyword evidence="5 12" id="KW-0378">Hydrolase</keyword>
<dbReference type="InterPro" id="IPR039418">
    <property type="entry name" value="LexA-like"/>
</dbReference>
<dbReference type="Pfam" id="PF00717">
    <property type="entry name" value="Peptidase_S24"/>
    <property type="match status" value="1"/>
</dbReference>
<comment type="catalytic activity">
    <reaction evidence="12">
        <text>Hydrolysis of Ala-|-Gly bond in repressor LexA.</text>
        <dbReference type="EC" id="3.4.21.88"/>
    </reaction>
</comment>
<protein>
    <recommendedName>
        <fullName evidence="12">LexA repressor</fullName>
        <ecNumber evidence="12">3.4.21.88</ecNumber>
    </recommendedName>
</protein>
<organism evidence="16 17">
    <name type="scientific">Kaistia defluvii</name>
    <dbReference type="NCBI Taxonomy" id="410841"/>
    <lineage>
        <taxon>Bacteria</taxon>
        <taxon>Pseudomonadati</taxon>
        <taxon>Pseudomonadota</taxon>
        <taxon>Alphaproteobacteria</taxon>
        <taxon>Hyphomicrobiales</taxon>
        <taxon>Kaistiaceae</taxon>
        <taxon>Kaistia</taxon>
    </lineage>
</organism>
<dbReference type="Proteomes" id="UP001549321">
    <property type="component" value="Unassembled WGS sequence"/>
</dbReference>
<dbReference type="InterPro" id="IPR006200">
    <property type="entry name" value="LexA"/>
</dbReference>
<keyword evidence="6 12" id="KW-0068">Autocatalytic cleavage</keyword>
<comment type="function">
    <text evidence="12">Represses a number of genes involved in the response to DNA damage (SOS response), including recA and lexA. In the presence of single-stranded DNA, RecA interacts with LexA causing an autocatalytic cleavage which disrupts the DNA-binding part of LexA, leading to derepression of the SOS regulon and eventually DNA repair.</text>
</comment>
<dbReference type="InterPro" id="IPR036390">
    <property type="entry name" value="WH_DNA-bd_sf"/>
</dbReference>
<name>A0ABV2QWB6_9HYPH</name>
<keyword evidence="4 12" id="KW-0227">DNA damage</keyword>
<dbReference type="NCBIfam" id="TIGR00498">
    <property type="entry name" value="lexA"/>
    <property type="match status" value="1"/>
</dbReference>
<evidence type="ECO:0000256" key="1">
    <source>
        <dbReference type="ARBA" id="ARBA00007484"/>
    </source>
</evidence>
<feature type="domain" description="Peptidase S24/S26A/S26B/S26C" evidence="14">
    <location>
        <begin position="142"/>
        <end position="257"/>
    </location>
</feature>
<accession>A0ABV2QWB6</accession>
<feature type="site" description="Cleavage; by autolysis" evidence="12">
    <location>
        <begin position="149"/>
        <end position="150"/>
    </location>
</feature>
<dbReference type="SUPFAM" id="SSF46785">
    <property type="entry name" value="Winged helix' DNA-binding domain"/>
    <property type="match status" value="1"/>
</dbReference>
<sequence length="263" mass="28997">MIPVSAIPPGSVVRGTATLPWQCPQREINMLTRKQYELLMFIQERLKEAGVPPSFDEMKDALDLRSKSGIHRLIKALEERGFIRRLPNRARALEVVRLPETMTPAMARPKKQAFSPSVIEGSLGKVRPVDDMHDVAEPVIIPVMGRIAAGVPISAIQTQSHSITVPPEMLRGGEHFALEVRGDSMIEAGILDGDTVLIRKSDNAESGDIVVALVDEEEATLKRLRRKGASIALEAANPAYETRIFGPDRVRIQGKLVGLLRTY</sequence>
<dbReference type="EC" id="3.4.21.88" evidence="12"/>
<dbReference type="Gene3D" id="1.10.10.10">
    <property type="entry name" value="Winged helix-like DNA-binding domain superfamily/Winged helix DNA-binding domain"/>
    <property type="match status" value="1"/>
</dbReference>
<evidence type="ECO:0000256" key="2">
    <source>
        <dbReference type="ARBA" id="ARBA00022491"/>
    </source>
</evidence>
<gene>
    <name evidence="12" type="primary">lexA</name>
    <name evidence="16" type="ORF">ABIE08_000624</name>
</gene>
<evidence type="ECO:0000256" key="10">
    <source>
        <dbReference type="ARBA" id="ARBA00023204"/>
    </source>
</evidence>
<keyword evidence="3 12" id="KW-0235">DNA replication</keyword>
<dbReference type="InterPro" id="IPR006199">
    <property type="entry name" value="LexA_DNA-bd_dom"/>
</dbReference>
<comment type="caution">
    <text evidence="16">The sequence shown here is derived from an EMBL/GenBank/DDBJ whole genome shotgun (WGS) entry which is preliminary data.</text>
</comment>
<evidence type="ECO:0000256" key="6">
    <source>
        <dbReference type="ARBA" id="ARBA00022813"/>
    </source>
</evidence>
<evidence type="ECO:0000256" key="12">
    <source>
        <dbReference type="HAMAP-Rule" id="MF_00015"/>
    </source>
</evidence>
<dbReference type="CDD" id="cd06529">
    <property type="entry name" value="S24_LexA-like"/>
    <property type="match status" value="1"/>
</dbReference>
<dbReference type="SUPFAM" id="SSF51306">
    <property type="entry name" value="LexA/Signal peptidase"/>
    <property type="match status" value="1"/>
</dbReference>
<keyword evidence="9 12" id="KW-0804">Transcription</keyword>
<dbReference type="EMBL" id="JBEPSM010000001">
    <property type="protein sequence ID" value="MET4632711.1"/>
    <property type="molecule type" value="Genomic_DNA"/>
</dbReference>
<dbReference type="GO" id="GO:0004252">
    <property type="term" value="F:serine-type endopeptidase activity"/>
    <property type="evidence" value="ECO:0007669"/>
    <property type="project" value="UniProtKB-EC"/>
</dbReference>
<dbReference type="InterPro" id="IPR006197">
    <property type="entry name" value="Peptidase_S24_LexA"/>
</dbReference>
<evidence type="ECO:0000256" key="11">
    <source>
        <dbReference type="ARBA" id="ARBA00023236"/>
    </source>
</evidence>